<sequence>MRGQKFGLEKAVKRSVEIDLSEHPPEDQGHHNLLQKTPLLAAGKMEGLHLNPALTDIMNTV</sequence>
<reference evidence="1 2" key="1">
    <citation type="journal article" date="2018" name="Nat. Ecol. Evol.">
        <title>Pezizomycetes genomes reveal the molecular basis of ectomycorrhizal truffle lifestyle.</title>
        <authorList>
            <person name="Murat C."/>
            <person name="Payen T."/>
            <person name="Noel B."/>
            <person name="Kuo A."/>
            <person name="Morin E."/>
            <person name="Chen J."/>
            <person name="Kohler A."/>
            <person name="Krizsan K."/>
            <person name="Balestrini R."/>
            <person name="Da Silva C."/>
            <person name="Montanini B."/>
            <person name="Hainaut M."/>
            <person name="Levati E."/>
            <person name="Barry K.W."/>
            <person name="Belfiori B."/>
            <person name="Cichocki N."/>
            <person name="Clum A."/>
            <person name="Dockter R.B."/>
            <person name="Fauchery L."/>
            <person name="Guy J."/>
            <person name="Iotti M."/>
            <person name="Le Tacon F."/>
            <person name="Lindquist E.A."/>
            <person name="Lipzen A."/>
            <person name="Malagnac F."/>
            <person name="Mello A."/>
            <person name="Molinier V."/>
            <person name="Miyauchi S."/>
            <person name="Poulain J."/>
            <person name="Riccioni C."/>
            <person name="Rubini A."/>
            <person name="Sitrit Y."/>
            <person name="Splivallo R."/>
            <person name="Traeger S."/>
            <person name="Wang M."/>
            <person name="Zifcakova L."/>
            <person name="Wipf D."/>
            <person name="Zambonelli A."/>
            <person name="Paolocci F."/>
            <person name="Nowrousian M."/>
            <person name="Ottonello S."/>
            <person name="Baldrian P."/>
            <person name="Spatafora J.W."/>
            <person name="Henrissat B."/>
            <person name="Nagy L.G."/>
            <person name="Aury J.M."/>
            <person name="Wincker P."/>
            <person name="Grigoriev I.V."/>
            <person name="Bonfante P."/>
            <person name="Martin F.M."/>
        </authorList>
    </citation>
    <scope>NUCLEOTIDE SEQUENCE [LARGE SCALE GENOMIC DNA]</scope>
    <source>
        <strain evidence="1 2">120613-1</strain>
    </source>
</reference>
<gene>
    <name evidence="1" type="ORF">L873DRAFT_1810750</name>
</gene>
<proteinExistence type="predicted"/>
<name>A0A3N4JF97_9PEZI</name>
<organism evidence="1 2">
    <name type="scientific">Choiromyces venosus 120613-1</name>
    <dbReference type="NCBI Taxonomy" id="1336337"/>
    <lineage>
        <taxon>Eukaryota</taxon>
        <taxon>Fungi</taxon>
        <taxon>Dikarya</taxon>
        <taxon>Ascomycota</taxon>
        <taxon>Pezizomycotina</taxon>
        <taxon>Pezizomycetes</taxon>
        <taxon>Pezizales</taxon>
        <taxon>Tuberaceae</taxon>
        <taxon>Choiromyces</taxon>
    </lineage>
</organism>
<keyword evidence="2" id="KW-1185">Reference proteome</keyword>
<dbReference type="EMBL" id="ML120410">
    <property type="protein sequence ID" value="RPA96923.1"/>
    <property type="molecule type" value="Genomic_DNA"/>
</dbReference>
<dbReference type="AlphaFoldDB" id="A0A3N4JF97"/>
<dbReference type="Proteomes" id="UP000276215">
    <property type="component" value="Unassembled WGS sequence"/>
</dbReference>
<evidence type="ECO:0000313" key="2">
    <source>
        <dbReference type="Proteomes" id="UP000276215"/>
    </source>
</evidence>
<dbReference type="STRING" id="1336337.A0A3N4JF97"/>
<protein>
    <submittedName>
        <fullName evidence="1">Uncharacterized protein</fullName>
    </submittedName>
</protein>
<accession>A0A3N4JF97</accession>
<evidence type="ECO:0000313" key="1">
    <source>
        <dbReference type="EMBL" id="RPA96923.1"/>
    </source>
</evidence>